<name>A0A9X2K0Q7_9ACTN</name>
<dbReference type="Pfam" id="PF13460">
    <property type="entry name" value="NAD_binding_10"/>
    <property type="match status" value="1"/>
</dbReference>
<comment type="caution">
    <text evidence="2">The sequence shown here is derived from an EMBL/GenBank/DDBJ whole genome shotgun (WGS) entry which is preliminary data.</text>
</comment>
<dbReference type="InterPro" id="IPR036291">
    <property type="entry name" value="NAD(P)-bd_dom_sf"/>
</dbReference>
<evidence type="ECO:0000313" key="2">
    <source>
        <dbReference type="EMBL" id="MCP2356527.1"/>
    </source>
</evidence>
<sequence>MRHLSVPLLRHVLGKHFADVALMEEFLRGSDLDWTVLRVPRVVDAPATGRVRTAYGRPLRAAFRIGRADAAQVMLRLAGQPETAGTVVTAAD</sequence>
<evidence type="ECO:0000259" key="1">
    <source>
        <dbReference type="Pfam" id="PF13460"/>
    </source>
</evidence>
<gene>
    <name evidence="2" type="ORF">HD597_003547</name>
</gene>
<dbReference type="SUPFAM" id="SSF51735">
    <property type="entry name" value="NAD(P)-binding Rossmann-fold domains"/>
    <property type="match status" value="1"/>
</dbReference>
<accession>A0A9X2K0Q7</accession>
<reference evidence="2" key="1">
    <citation type="submission" date="2022-06" db="EMBL/GenBank/DDBJ databases">
        <title>Sequencing the genomes of 1000 actinobacteria strains.</title>
        <authorList>
            <person name="Klenk H.-P."/>
        </authorList>
    </citation>
    <scope>NUCLEOTIDE SEQUENCE</scope>
    <source>
        <strain evidence="2">DSM 46694</strain>
    </source>
</reference>
<proteinExistence type="predicted"/>
<evidence type="ECO:0000313" key="3">
    <source>
        <dbReference type="Proteomes" id="UP001139648"/>
    </source>
</evidence>
<dbReference type="InterPro" id="IPR016040">
    <property type="entry name" value="NAD(P)-bd_dom"/>
</dbReference>
<dbReference type="AlphaFoldDB" id="A0A9X2K0Q7"/>
<dbReference type="EMBL" id="JAMZEB010000002">
    <property type="protein sequence ID" value="MCP2356527.1"/>
    <property type="molecule type" value="Genomic_DNA"/>
</dbReference>
<dbReference type="RefSeq" id="WP_253743458.1">
    <property type="nucleotide sequence ID" value="NZ_BAABKA010000057.1"/>
</dbReference>
<organism evidence="2 3">
    <name type="scientific">Nonomuraea thailandensis</name>
    <dbReference type="NCBI Taxonomy" id="1188745"/>
    <lineage>
        <taxon>Bacteria</taxon>
        <taxon>Bacillati</taxon>
        <taxon>Actinomycetota</taxon>
        <taxon>Actinomycetes</taxon>
        <taxon>Streptosporangiales</taxon>
        <taxon>Streptosporangiaceae</taxon>
        <taxon>Nonomuraea</taxon>
    </lineage>
</organism>
<protein>
    <recommendedName>
        <fullName evidence="1">NAD(P)-binding domain-containing protein</fullName>
    </recommendedName>
</protein>
<feature type="domain" description="NAD(P)-binding" evidence="1">
    <location>
        <begin position="11"/>
        <end position="81"/>
    </location>
</feature>
<keyword evidence="3" id="KW-1185">Reference proteome</keyword>
<dbReference type="Proteomes" id="UP001139648">
    <property type="component" value="Unassembled WGS sequence"/>
</dbReference>
<dbReference type="Gene3D" id="3.40.50.720">
    <property type="entry name" value="NAD(P)-binding Rossmann-like Domain"/>
    <property type="match status" value="1"/>
</dbReference>